<comment type="caution">
    <text evidence="2">The sequence shown here is derived from an EMBL/GenBank/DDBJ whole genome shotgun (WGS) entry which is preliminary data.</text>
</comment>
<sequence length="137" mass="14577">MEKMGARPDSTLLPRADGAAPARAACRLEEEEGEEKDEEEGEEMEEAGSAVSPRSTTPTGVFCRGCASQPAPLGSGRGPGQRPLPRSDEGSPNAWRNVGTSSTSPRHARAGEGGRPGDVLEEDEEEDKAEEEEEQQQ</sequence>
<feature type="compositionally biased region" description="Low complexity" evidence="1">
    <location>
        <begin position="16"/>
        <end position="25"/>
    </location>
</feature>
<feature type="compositionally biased region" description="Acidic residues" evidence="1">
    <location>
        <begin position="29"/>
        <end position="46"/>
    </location>
</feature>
<dbReference type="EMBL" id="CAUYUJ010000628">
    <property type="protein sequence ID" value="CAK0791685.1"/>
    <property type="molecule type" value="Genomic_DNA"/>
</dbReference>
<evidence type="ECO:0000256" key="1">
    <source>
        <dbReference type="SAM" id="MobiDB-lite"/>
    </source>
</evidence>
<feature type="compositionally biased region" description="Acidic residues" evidence="1">
    <location>
        <begin position="119"/>
        <end position="137"/>
    </location>
</feature>
<accession>A0ABN9PJV6</accession>
<dbReference type="Proteomes" id="UP001189429">
    <property type="component" value="Unassembled WGS sequence"/>
</dbReference>
<organism evidence="2 3">
    <name type="scientific">Prorocentrum cordatum</name>
    <dbReference type="NCBI Taxonomy" id="2364126"/>
    <lineage>
        <taxon>Eukaryota</taxon>
        <taxon>Sar</taxon>
        <taxon>Alveolata</taxon>
        <taxon>Dinophyceae</taxon>
        <taxon>Prorocentrales</taxon>
        <taxon>Prorocentraceae</taxon>
        <taxon>Prorocentrum</taxon>
    </lineage>
</organism>
<keyword evidence="3" id="KW-1185">Reference proteome</keyword>
<protein>
    <submittedName>
        <fullName evidence="2">Uncharacterized protein</fullName>
    </submittedName>
</protein>
<reference evidence="2" key="1">
    <citation type="submission" date="2023-10" db="EMBL/GenBank/DDBJ databases">
        <authorList>
            <person name="Chen Y."/>
            <person name="Shah S."/>
            <person name="Dougan E. K."/>
            <person name="Thang M."/>
            <person name="Chan C."/>
        </authorList>
    </citation>
    <scope>NUCLEOTIDE SEQUENCE [LARGE SCALE GENOMIC DNA]</scope>
</reference>
<evidence type="ECO:0000313" key="2">
    <source>
        <dbReference type="EMBL" id="CAK0791685.1"/>
    </source>
</evidence>
<gene>
    <name evidence="2" type="ORF">PCOR1329_LOCUS2495</name>
</gene>
<proteinExistence type="predicted"/>
<evidence type="ECO:0000313" key="3">
    <source>
        <dbReference type="Proteomes" id="UP001189429"/>
    </source>
</evidence>
<feature type="region of interest" description="Disordered" evidence="1">
    <location>
        <begin position="1"/>
        <end position="137"/>
    </location>
</feature>
<name>A0ABN9PJV6_9DINO</name>